<proteinExistence type="predicted"/>
<accession>A0ABD3N8S5</accession>
<gene>
    <name evidence="1" type="ORF">ACHAWO_000089</name>
</gene>
<evidence type="ECO:0000313" key="2">
    <source>
        <dbReference type="Proteomes" id="UP001530400"/>
    </source>
</evidence>
<dbReference type="EMBL" id="JALLPJ020001304">
    <property type="protein sequence ID" value="KAL3770676.1"/>
    <property type="molecule type" value="Genomic_DNA"/>
</dbReference>
<comment type="caution">
    <text evidence="1">The sequence shown here is derived from an EMBL/GenBank/DDBJ whole genome shotgun (WGS) entry which is preliminary data.</text>
</comment>
<keyword evidence="2" id="KW-1185">Reference proteome</keyword>
<reference evidence="1 2" key="1">
    <citation type="submission" date="2024-10" db="EMBL/GenBank/DDBJ databases">
        <title>Updated reference genomes for cyclostephanoid diatoms.</title>
        <authorList>
            <person name="Roberts W.R."/>
            <person name="Alverson A.J."/>
        </authorList>
    </citation>
    <scope>NUCLEOTIDE SEQUENCE [LARGE SCALE GENOMIC DNA]</scope>
    <source>
        <strain evidence="1 2">AJA010-31</strain>
    </source>
</reference>
<dbReference type="Proteomes" id="UP001530400">
    <property type="component" value="Unassembled WGS sequence"/>
</dbReference>
<evidence type="ECO:0000313" key="1">
    <source>
        <dbReference type="EMBL" id="KAL3770676.1"/>
    </source>
</evidence>
<sequence>MKAAAKLAGKKDFGYHRSDVLINVGRKVKLWKSISSSVRSKRGYADAILRLAEILKYTLPDFSGLTHRIARQEVTKAITEKREIHKMATEHRALWLERLAQEAADQKPGSDWQKVLKHMIAVARQKATNRRLSAIFKPEWASLDYIEIPNEVWFLSEDGE</sequence>
<dbReference type="AlphaFoldDB" id="A0ABD3N8S5"/>
<organism evidence="1 2">
    <name type="scientific">Cyclotella atomus</name>
    <dbReference type="NCBI Taxonomy" id="382360"/>
    <lineage>
        <taxon>Eukaryota</taxon>
        <taxon>Sar</taxon>
        <taxon>Stramenopiles</taxon>
        <taxon>Ochrophyta</taxon>
        <taxon>Bacillariophyta</taxon>
        <taxon>Coscinodiscophyceae</taxon>
        <taxon>Thalassiosirophycidae</taxon>
        <taxon>Stephanodiscales</taxon>
        <taxon>Stephanodiscaceae</taxon>
        <taxon>Cyclotella</taxon>
    </lineage>
</organism>
<protein>
    <submittedName>
        <fullName evidence="1">Uncharacterized protein</fullName>
    </submittedName>
</protein>
<name>A0ABD3N8S5_9STRA</name>